<dbReference type="AlphaFoldDB" id="A0A6C0KK44"/>
<evidence type="ECO:0000256" key="1">
    <source>
        <dbReference type="SAM" id="Phobius"/>
    </source>
</evidence>
<organism evidence="2">
    <name type="scientific">viral metagenome</name>
    <dbReference type="NCBI Taxonomy" id="1070528"/>
    <lineage>
        <taxon>unclassified sequences</taxon>
        <taxon>metagenomes</taxon>
        <taxon>organismal metagenomes</taxon>
    </lineage>
</organism>
<dbReference type="EMBL" id="MN740898">
    <property type="protein sequence ID" value="QHU17050.1"/>
    <property type="molecule type" value="Genomic_DNA"/>
</dbReference>
<keyword evidence="1" id="KW-0472">Membrane</keyword>
<reference evidence="2" key="1">
    <citation type="journal article" date="2020" name="Nature">
        <title>Giant virus diversity and host interactions through global metagenomics.</title>
        <authorList>
            <person name="Schulz F."/>
            <person name="Roux S."/>
            <person name="Paez-Espino D."/>
            <person name="Jungbluth S."/>
            <person name="Walsh D.A."/>
            <person name="Denef V.J."/>
            <person name="McMahon K.D."/>
            <person name="Konstantinidis K.T."/>
            <person name="Eloe-Fadrosh E.A."/>
            <person name="Kyrpides N.C."/>
            <person name="Woyke T."/>
        </authorList>
    </citation>
    <scope>NUCLEOTIDE SEQUENCE</scope>
    <source>
        <strain evidence="2">GVMAG-S-3300012000-57</strain>
    </source>
</reference>
<feature type="transmembrane region" description="Helical" evidence="1">
    <location>
        <begin position="112"/>
        <end position="130"/>
    </location>
</feature>
<keyword evidence="1" id="KW-1133">Transmembrane helix</keyword>
<accession>A0A6C0KK44</accession>
<evidence type="ECO:0000313" key="2">
    <source>
        <dbReference type="EMBL" id="QHU17050.1"/>
    </source>
</evidence>
<proteinExistence type="predicted"/>
<protein>
    <submittedName>
        <fullName evidence="2">Uncharacterized protein</fullName>
    </submittedName>
</protein>
<sequence>MSSIITVAYSPNDFYYTTSNMVPSSEQCAIQYADAAAWNEKCNNCYTKQVNPSFTGNCDVSWNDISANCYNFQLCKNRTMADLANTQQNKNSGADERYANARKEYDFELLHTVNHISGIIIIGYLTYYFLSQKSSV</sequence>
<keyword evidence="1" id="KW-0812">Transmembrane</keyword>
<name>A0A6C0KK44_9ZZZZ</name>